<dbReference type="InterPro" id="IPR050324">
    <property type="entry name" value="CDP-alcohol_PTase-I"/>
</dbReference>
<organism evidence="14 15">
    <name type="scientific">Kocuria soli</name>
    <dbReference type="NCBI Taxonomy" id="2485125"/>
    <lineage>
        <taxon>Bacteria</taxon>
        <taxon>Bacillati</taxon>
        <taxon>Actinomycetota</taxon>
        <taxon>Actinomycetes</taxon>
        <taxon>Micrococcales</taxon>
        <taxon>Micrococcaceae</taxon>
        <taxon>Kocuria</taxon>
    </lineage>
</organism>
<name>A0A3N3ZW56_9MICC</name>
<dbReference type="Gene3D" id="1.20.120.1760">
    <property type="match status" value="1"/>
</dbReference>
<evidence type="ECO:0000256" key="7">
    <source>
        <dbReference type="ARBA" id="ARBA00023098"/>
    </source>
</evidence>
<evidence type="ECO:0000256" key="4">
    <source>
        <dbReference type="ARBA" id="ARBA00022679"/>
    </source>
</evidence>
<keyword evidence="8 13" id="KW-0472">Membrane</keyword>
<keyword evidence="6 13" id="KW-1133">Transmembrane helix</keyword>
<feature type="transmembrane region" description="Helical" evidence="13">
    <location>
        <begin position="287"/>
        <end position="307"/>
    </location>
</feature>
<reference evidence="14 15" key="1">
    <citation type="submission" date="2018-10" db="EMBL/GenBank/DDBJ databases">
        <title>Kocuria sp. M5W7-7, whole genome shotgun sequence.</title>
        <authorList>
            <person name="Tuo L."/>
        </authorList>
    </citation>
    <scope>NUCLEOTIDE SEQUENCE [LARGE SCALE GENOMIC DNA]</scope>
    <source>
        <strain evidence="14 15">M5W7-7</strain>
    </source>
</reference>
<evidence type="ECO:0000256" key="9">
    <source>
        <dbReference type="ARBA" id="ARBA00023209"/>
    </source>
</evidence>
<feature type="compositionally biased region" description="Gly residues" evidence="12">
    <location>
        <begin position="140"/>
        <end position="151"/>
    </location>
</feature>
<evidence type="ECO:0000256" key="6">
    <source>
        <dbReference type="ARBA" id="ARBA00022989"/>
    </source>
</evidence>
<feature type="region of interest" description="Disordered" evidence="12">
    <location>
        <begin position="93"/>
        <end position="151"/>
    </location>
</feature>
<dbReference type="Proteomes" id="UP000270616">
    <property type="component" value="Unassembled WGS sequence"/>
</dbReference>
<evidence type="ECO:0000313" key="14">
    <source>
        <dbReference type="EMBL" id="ROZ65613.1"/>
    </source>
</evidence>
<dbReference type="InterPro" id="IPR048254">
    <property type="entry name" value="CDP_ALCOHOL_P_TRANSF_CS"/>
</dbReference>
<dbReference type="GO" id="GO:0016020">
    <property type="term" value="C:membrane"/>
    <property type="evidence" value="ECO:0007669"/>
    <property type="project" value="UniProtKB-SubCell"/>
</dbReference>
<accession>A0A3N3ZW56</accession>
<evidence type="ECO:0000256" key="3">
    <source>
        <dbReference type="ARBA" id="ARBA00022516"/>
    </source>
</evidence>
<protein>
    <submittedName>
        <fullName evidence="14">CDP-alcohol phosphatidyltransferase family protein</fullName>
    </submittedName>
</protein>
<keyword evidence="9" id="KW-0594">Phospholipid biosynthesis</keyword>
<feature type="transmembrane region" description="Helical" evidence="13">
    <location>
        <begin position="228"/>
        <end position="251"/>
    </location>
</feature>
<dbReference type="AlphaFoldDB" id="A0A3N3ZW56"/>
<keyword evidence="15" id="KW-1185">Reference proteome</keyword>
<dbReference type="InterPro" id="IPR000462">
    <property type="entry name" value="CDP-OH_P_trans"/>
</dbReference>
<dbReference type="PANTHER" id="PTHR14269">
    <property type="entry name" value="CDP-DIACYLGLYCEROL--GLYCEROL-3-PHOSPHATE 3-PHOSPHATIDYLTRANSFERASE-RELATED"/>
    <property type="match status" value="1"/>
</dbReference>
<feature type="compositionally biased region" description="Low complexity" evidence="12">
    <location>
        <begin position="126"/>
        <end position="139"/>
    </location>
</feature>
<evidence type="ECO:0000313" key="15">
    <source>
        <dbReference type="Proteomes" id="UP000270616"/>
    </source>
</evidence>
<evidence type="ECO:0000256" key="11">
    <source>
        <dbReference type="RuleBase" id="RU003750"/>
    </source>
</evidence>
<dbReference type="GO" id="GO:0046474">
    <property type="term" value="P:glycerophospholipid biosynthetic process"/>
    <property type="evidence" value="ECO:0007669"/>
    <property type="project" value="TreeGrafter"/>
</dbReference>
<evidence type="ECO:0000256" key="10">
    <source>
        <dbReference type="ARBA" id="ARBA00023264"/>
    </source>
</evidence>
<feature type="transmembrane region" description="Helical" evidence="13">
    <location>
        <begin position="263"/>
        <end position="281"/>
    </location>
</feature>
<dbReference type="GO" id="GO:0016780">
    <property type="term" value="F:phosphotransferase activity, for other substituted phosphate groups"/>
    <property type="evidence" value="ECO:0007669"/>
    <property type="project" value="InterPro"/>
</dbReference>
<feature type="transmembrane region" description="Helical" evidence="13">
    <location>
        <begin position="202"/>
        <end position="222"/>
    </location>
</feature>
<evidence type="ECO:0000256" key="8">
    <source>
        <dbReference type="ARBA" id="ARBA00023136"/>
    </source>
</evidence>
<gene>
    <name evidence="14" type="ORF">EDL96_00475</name>
</gene>
<evidence type="ECO:0000256" key="13">
    <source>
        <dbReference type="SAM" id="Phobius"/>
    </source>
</evidence>
<sequence length="379" mass="41370">MVRSRHGSPGRARGARRDLVDRSGPAVGCPVVDLCGAHAHGRRPPPAAGQQRCEHLERPRGLGLRARPGCFPAGQDRRSWAVAVHRGRRWPGLRGAQRRVRQHRGRVDVRRRGRCRHFDGDRPARHASPSSGSGSRARSGAGGSDARGLGGVLRRCPRPRVLRTRGWEPVKLGQALRDGVVPPSLQESHDERVDSGVWTIPNAFTVLRFLLIIPAIVAIFGIDQRPSLPLILVAVFSLTDWVDGFLARLLNQYSRFGARLDPLADRLGLGLAVIALAWVGLLPWWAIIMIATVDLVLAVAMLALGSYEVQVTWLGKVRTALTMIGAVAVLAGPAFGLPLMTLLGAIAVEIGAVLHVLTGFFYLHRAWRTRTRFQGVGRR</sequence>
<feature type="transmembrane region" description="Helical" evidence="13">
    <location>
        <begin position="319"/>
        <end position="336"/>
    </location>
</feature>
<keyword evidence="10" id="KW-1208">Phospholipid metabolism</keyword>
<dbReference type="PANTHER" id="PTHR14269:SF62">
    <property type="entry name" value="CDP-DIACYLGLYCEROL--GLYCEROL-3-PHOSPHATE 3-PHOSPHATIDYLTRANSFERASE 1, CHLOROPLASTIC"/>
    <property type="match status" value="1"/>
</dbReference>
<keyword evidence="7" id="KW-0443">Lipid metabolism</keyword>
<feature type="region of interest" description="Disordered" evidence="12">
    <location>
        <begin position="1"/>
        <end position="22"/>
    </location>
</feature>
<proteinExistence type="inferred from homology"/>
<dbReference type="InterPro" id="IPR043130">
    <property type="entry name" value="CDP-OH_PTrfase_TM_dom"/>
</dbReference>
<evidence type="ECO:0000256" key="1">
    <source>
        <dbReference type="ARBA" id="ARBA00004141"/>
    </source>
</evidence>
<feature type="compositionally biased region" description="Basic and acidic residues" evidence="12">
    <location>
        <begin position="105"/>
        <end position="124"/>
    </location>
</feature>
<feature type="compositionally biased region" description="Basic residues" evidence="12">
    <location>
        <begin position="93"/>
        <end position="104"/>
    </location>
</feature>
<comment type="caution">
    <text evidence="14">The sequence shown here is derived from an EMBL/GenBank/DDBJ whole genome shotgun (WGS) entry which is preliminary data.</text>
</comment>
<comment type="subcellular location">
    <subcellularLocation>
        <location evidence="1">Membrane</location>
        <topology evidence="1">Multi-pass membrane protein</topology>
    </subcellularLocation>
</comment>
<feature type="transmembrane region" description="Helical" evidence="13">
    <location>
        <begin position="342"/>
        <end position="363"/>
    </location>
</feature>
<dbReference type="Pfam" id="PF01066">
    <property type="entry name" value="CDP-OH_P_transf"/>
    <property type="match status" value="1"/>
</dbReference>
<evidence type="ECO:0000256" key="2">
    <source>
        <dbReference type="ARBA" id="ARBA00010441"/>
    </source>
</evidence>
<comment type="similarity">
    <text evidence="2 11">Belongs to the CDP-alcohol phosphatidyltransferase class-I family.</text>
</comment>
<dbReference type="EMBL" id="RKMF01000001">
    <property type="protein sequence ID" value="ROZ65613.1"/>
    <property type="molecule type" value="Genomic_DNA"/>
</dbReference>
<keyword evidence="5 13" id="KW-0812">Transmembrane</keyword>
<keyword evidence="3" id="KW-0444">Lipid biosynthesis</keyword>
<dbReference type="PROSITE" id="PS00379">
    <property type="entry name" value="CDP_ALCOHOL_P_TRANSF"/>
    <property type="match status" value="1"/>
</dbReference>
<evidence type="ECO:0000256" key="12">
    <source>
        <dbReference type="SAM" id="MobiDB-lite"/>
    </source>
</evidence>
<keyword evidence="4 11" id="KW-0808">Transferase</keyword>
<evidence type="ECO:0000256" key="5">
    <source>
        <dbReference type="ARBA" id="ARBA00022692"/>
    </source>
</evidence>